<evidence type="ECO:0000313" key="10">
    <source>
        <dbReference type="Proteomes" id="UP000651837"/>
    </source>
</evidence>
<dbReference type="SUPFAM" id="SSF47384">
    <property type="entry name" value="Homodimeric domain of signal transducing histidine kinase"/>
    <property type="match status" value="1"/>
</dbReference>
<evidence type="ECO:0000313" key="9">
    <source>
        <dbReference type="Proteomes" id="UP000245667"/>
    </source>
</evidence>
<dbReference type="EC" id="2.7.13.3" evidence="2"/>
<dbReference type="SUPFAM" id="SSF63829">
    <property type="entry name" value="Calcium-dependent phosphotriesterase"/>
    <property type="match status" value="3"/>
</dbReference>
<feature type="transmembrane region" description="Helical" evidence="4">
    <location>
        <begin position="967"/>
        <end position="988"/>
    </location>
</feature>
<dbReference type="Pfam" id="PF07495">
    <property type="entry name" value="Y_Y_Y"/>
    <property type="match status" value="1"/>
</dbReference>
<comment type="catalytic activity">
    <reaction evidence="1">
        <text>ATP + protein L-histidine = ADP + protein N-phospho-L-histidine.</text>
        <dbReference type="EC" id="2.7.13.3"/>
    </reaction>
</comment>
<dbReference type="InterPro" id="IPR013783">
    <property type="entry name" value="Ig-like_fold"/>
</dbReference>
<dbReference type="PRINTS" id="PR00344">
    <property type="entry name" value="BCTRLSENSOR"/>
</dbReference>
<accession>A0A316DVN8</accession>
<comment type="caution">
    <text evidence="8">The sequence shown here is derived from an EMBL/GenBank/DDBJ whole genome shotgun (WGS) entry which is preliminary data.</text>
</comment>
<keyword evidence="4" id="KW-1133">Transmembrane helix</keyword>
<dbReference type="EMBL" id="QGGQ01000012">
    <property type="protein sequence ID" value="PWK21259.1"/>
    <property type="molecule type" value="Genomic_DNA"/>
</dbReference>
<dbReference type="Gene3D" id="2.60.40.10">
    <property type="entry name" value="Immunoglobulins"/>
    <property type="match status" value="1"/>
</dbReference>
<organism evidence="8 9">
    <name type="scientific">Maribacter polysiphoniae</name>
    <dbReference type="NCBI Taxonomy" id="429344"/>
    <lineage>
        <taxon>Bacteria</taxon>
        <taxon>Pseudomonadati</taxon>
        <taxon>Bacteroidota</taxon>
        <taxon>Flavobacteriia</taxon>
        <taxon>Flavobacteriales</taxon>
        <taxon>Flavobacteriaceae</taxon>
        <taxon>Maribacter</taxon>
    </lineage>
</organism>
<dbReference type="RefSeq" id="WP_109653885.1">
    <property type="nucleotide sequence ID" value="NZ_JACWLN010000011.1"/>
</dbReference>
<dbReference type="SMART" id="SM00388">
    <property type="entry name" value="HisKA"/>
    <property type="match status" value="1"/>
</dbReference>
<dbReference type="Gene3D" id="3.30.565.10">
    <property type="entry name" value="Histidine kinase-like ATPase, C-terminal domain"/>
    <property type="match status" value="1"/>
</dbReference>
<dbReference type="FunFam" id="2.60.40.10:FF:000791">
    <property type="entry name" value="Two-component system sensor histidine kinase/response regulator"/>
    <property type="match status" value="1"/>
</dbReference>
<keyword evidence="8" id="KW-0808">Transferase</keyword>
<feature type="chain" id="PRO_5016391798" description="histidine kinase" evidence="5">
    <location>
        <begin position="22"/>
        <end position="1275"/>
    </location>
</feature>
<dbReference type="Gene3D" id="1.10.287.130">
    <property type="match status" value="1"/>
</dbReference>
<gene>
    <name evidence="7" type="ORF">HZY62_17650</name>
    <name evidence="8" type="ORF">LX92_03763</name>
</gene>
<dbReference type="Pfam" id="PF02518">
    <property type="entry name" value="HATPase_c"/>
    <property type="match status" value="1"/>
</dbReference>
<dbReference type="Proteomes" id="UP000245667">
    <property type="component" value="Unassembled WGS sequence"/>
</dbReference>
<dbReference type="InterPro" id="IPR036890">
    <property type="entry name" value="HATPase_C_sf"/>
</dbReference>
<dbReference type="PROSITE" id="PS50109">
    <property type="entry name" value="HIS_KIN"/>
    <property type="match status" value="1"/>
</dbReference>
<dbReference type="InterPro" id="IPR005467">
    <property type="entry name" value="His_kinase_dom"/>
</dbReference>
<name>A0A316DVN8_9FLAO</name>
<keyword evidence="5" id="KW-0732">Signal</keyword>
<dbReference type="CDD" id="cd00082">
    <property type="entry name" value="HisKA"/>
    <property type="match status" value="1"/>
</dbReference>
<protein>
    <recommendedName>
        <fullName evidence="2">histidine kinase</fullName>
        <ecNumber evidence="2">2.7.13.3</ecNumber>
    </recommendedName>
</protein>
<dbReference type="InterPro" id="IPR011123">
    <property type="entry name" value="Y_Y_Y"/>
</dbReference>
<dbReference type="OrthoDB" id="9809670at2"/>
<dbReference type="PANTHER" id="PTHR43547">
    <property type="entry name" value="TWO-COMPONENT HISTIDINE KINASE"/>
    <property type="match status" value="1"/>
</dbReference>
<evidence type="ECO:0000256" key="1">
    <source>
        <dbReference type="ARBA" id="ARBA00000085"/>
    </source>
</evidence>
<sequence>MKAKTRFITALICLITSFGFAQVKQQQINPTYLSIADGLASPDVKEVLQDSYGLLWIGTSNGLQKYDGYRFETFKHVPNNPYSLLTNGIWGLAEDANQDIWVATDEGVSKYDRKKNEFINYAFVELFDLPPDVGRVFTVFIDSQQRIWAATQAMELVKYNPETDSWGFAEYDIPNITDPDHNGFSIAITEDAQGGIWFGSTLYGLMHMSKDEKTFKPVKADNLEGFDFVNPNNHISSIYSDTNNILWLTTRKGIYKFNPKTNNLKTLVDYSDSETRLYDRLNKILPDQQGNIWITNNFKGILKFDGITDNYQEITIAGKLKMNGAMWDITMSHLIVDRSGIFWFGSLESGLLKYDPINKPFSYFSHIEEDPLSISPNGVFGILASTVKPGTMYVGSRGEGLNIFDPKKRSFEKVAFDVVDDYFGGSVRSIAEDPDGTLWLGTWGDGLIELDKNYREINRYKYEADNTNTLSNTQVRVIRADGRGKLWVGTNNGVNIFDPATGNFQRLMSKFTLAYPQNLVKEFDTLSRSDQSMGLIDKVKDSEDRSQAIEINEEDTYFIMSVGEGDSRSMADYGWIENAQNDTIWKFNNFEESYYAGGAAKNRIVMAPITLQPGSYTLRFKADNSHAYDAWNEDPPDQTSLYGLSLIKPLNDKQSASFEQRIAENKKGIVMGGNNISDIEIGTKYIWVSANGQGLNRIDPETNEVTYYDFDPKKENSLSSTSISDILEDSKGIIWLATSEGINKLDPDTGIFTQFTEIDGLPTNLTEVILEGDNGEMWIGTQNGISQMVTNESLGKVTFINYNTTDGLGGDIFIPLGAARSTDGTFYFGGDHGLTSFKSITANNTPPDLLISNVLISNKSVLDMGSESPLTTSLLNTDVLNLSHQQNNLSFEFSALHFANPEKNQYAHKLIGYDEDWIYDNRNFASYTNLYPGEYQFAIRASNAYGIWNEEGKILNIIIAAPWWQRWWAYALYAVVVLLGFIMVNRFMRAKIKRKEQERSREKELAHAKEIAKAYNKLKNTQSQLIQSEKMASLGELTAGIAHEIQNPLNFVNNFSEVSNELIDEMNEELDKGDLEEAKAISLDIKQNLEKIYHHGKRADNIVKGMLQHSRSSSGTKEPTDINALADEYLRLAYHGLRAKDKSFNAELVTDFDEHIGKVNIIPQDMGRVILNLITNAFYAVNEKKQKDNNFKPIVAVSTKKTGDHLEIKVTDNGDGIPDKVKEKIFQPFFTTKPTGQGTGLGLSMSYDIIKAHDGEIHVESENHIGTTFWITLPV</sequence>
<reference evidence="8 9" key="1">
    <citation type="submission" date="2018-05" db="EMBL/GenBank/DDBJ databases">
        <title>Genomic Encyclopedia of Archaeal and Bacterial Type Strains, Phase II (KMG-II): from individual species to whole genera.</title>
        <authorList>
            <person name="Goeker M."/>
        </authorList>
    </citation>
    <scope>NUCLEOTIDE SEQUENCE [LARGE SCALE GENOMIC DNA]</scope>
    <source>
        <strain evidence="8 9">DSM 23514</strain>
    </source>
</reference>
<dbReference type="InterPro" id="IPR003594">
    <property type="entry name" value="HATPase_dom"/>
</dbReference>
<keyword evidence="8" id="KW-0418">Kinase</keyword>
<evidence type="ECO:0000259" key="6">
    <source>
        <dbReference type="PROSITE" id="PS50109"/>
    </source>
</evidence>
<feature type="domain" description="Histidine kinase" evidence="6">
    <location>
        <begin position="1040"/>
        <end position="1275"/>
    </location>
</feature>
<keyword evidence="10" id="KW-1185">Reference proteome</keyword>
<dbReference type="Pfam" id="PF00512">
    <property type="entry name" value="HisKA"/>
    <property type="match status" value="1"/>
</dbReference>
<dbReference type="Proteomes" id="UP000651837">
    <property type="component" value="Unassembled WGS sequence"/>
</dbReference>
<dbReference type="Pfam" id="PF07494">
    <property type="entry name" value="Reg_prop"/>
    <property type="match status" value="3"/>
</dbReference>
<evidence type="ECO:0000256" key="2">
    <source>
        <dbReference type="ARBA" id="ARBA00012438"/>
    </source>
</evidence>
<dbReference type="Gene3D" id="2.130.10.10">
    <property type="entry name" value="YVTN repeat-like/Quinoprotein amine dehydrogenase"/>
    <property type="match status" value="3"/>
</dbReference>
<keyword evidence="4" id="KW-0472">Membrane</keyword>
<dbReference type="InterPro" id="IPR004358">
    <property type="entry name" value="Sig_transdc_His_kin-like_C"/>
</dbReference>
<dbReference type="PANTHER" id="PTHR43547:SF2">
    <property type="entry name" value="HYBRID SIGNAL TRANSDUCTION HISTIDINE KINASE C"/>
    <property type="match status" value="1"/>
</dbReference>
<evidence type="ECO:0000256" key="5">
    <source>
        <dbReference type="SAM" id="SignalP"/>
    </source>
</evidence>
<dbReference type="InterPro" id="IPR011110">
    <property type="entry name" value="Reg_prop"/>
</dbReference>
<dbReference type="SUPFAM" id="SSF55874">
    <property type="entry name" value="ATPase domain of HSP90 chaperone/DNA topoisomerase II/histidine kinase"/>
    <property type="match status" value="1"/>
</dbReference>
<keyword evidence="3" id="KW-0597">Phosphoprotein</keyword>
<reference evidence="7 10" key="2">
    <citation type="submission" date="2020-07" db="EMBL/GenBank/DDBJ databases">
        <title>The draft genome sequence of Maribacter polysiphoniae KCTC 22021.</title>
        <authorList>
            <person name="Mu L."/>
        </authorList>
    </citation>
    <scope>NUCLEOTIDE SEQUENCE [LARGE SCALE GENOMIC DNA]</scope>
    <source>
        <strain evidence="7 10">KCTC 22021</strain>
    </source>
</reference>
<evidence type="ECO:0000313" key="8">
    <source>
        <dbReference type="EMBL" id="PWK21259.1"/>
    </source>
</evidence>
<dbReference type="EMBL" id="JACWLN010000011">
    <property type="protein sequence ID" value="MBD1262427.1"/>
    <property type="molecule type" value="Genomic_DNA"/>
</dbReference>
<dbReference type="InterPro" id="IPR003661">
    <property type="entry name" value="HisK_dim/P_dom"/>
</dbReference>
<dbReference type="InterPro" id="IPR015943">
    <property type="entry name" value="WD40/YVTN_repeat-like_dom_sf"/>
</dbReference>
<feature type="signal peptide" evidence="5">
    <location>
        <begin position="1"/>
        <end position="21"/>
    </location>
</feature>
<evidence type="ECO:0000256" key="4">
    <source>
        <dbReference type="SAM" id="Phobius"/>
    </source>
</evidence>
<evidence type="ECO:0000256" key="3">
    <source>
        <dbReference type="ARBA" id="ARBA00022553"/>
    </source>
</evidence>
<dbReference type="GO" id="GO:0000155">
    <property type="term" value="F:phosphorelay sensor kinase activity"/>
    <property type="evidence" value="ECO:0007669"/>
    <property type="project" value="InterPro"/>
</dbReference>
<proteinExistence type="predicted"/>
<dbReference type="AlphaFoldDB" id="A0A316DVN8"/>
<dbReference type="InterPro" id="IPR036097">
    <property type="entry name" value="HisK_dim/P_sf"/>
</dbReference>
<dbReference type="SMART" id="SM00387">
    <property type="entry name" value="HATPase_c"/>
    <property type="match status" value="1"/>
</dbReference>
<evidence type="ECO:0000313" key="7">
    <source>
        <dbReference type="EMBL" id="MBD1262427.1"/>
    </source>
</evidence>
<keyword evidence="4" id="KW-0812">Transmembrane</keyword>